<feature type="domain" description="ABC transporter" evidence="10">
    <location>
        <begin position="423"/>
        <end position="876"/>
    </location>
</feature>
<dbReference type="GO" id="GO:0005774">
    <property type="term" value="C:vacuolar membrane"/>
    <property type="evidence" value="ECO:0007669"/>
    <property type="project" value="UniProtKB-SubCell"/>
</dbReference>
<name>A0A6G0RGG0_9STRA</name>
<feature type="domain" description="ABC transmembrane type-1" evidence="11">
    <location>
        <begin position="98"/>
        <end position="383"/>
    </location>
</feature>
<protein>
    <recommendedName>
        <fullName evidence="14">Canalicular multispecific organic anion transporter 1</fullName>
    </recommendedName>
</protein>
<feature type="domain" description="ABC transmembrane type-1" evidence="11">
    <location>
        <begin position="482"/>
        <end position="711"/>
    </location>
</feature>
<dbReference type="InterPro" id="IPR017871">
    <property type="entry name" value="ABC_transporter-like_CS"/>
</dbReference>
<feature type="transmembrane region" description="Helical" evidence="9">
    <location>
        <begin position="573"/>
        <end position="590"/>
    </location>
</feature>
<evidence type="ECO:0000256" key="6">
    <source>
        <dbReference type="ARBA" id="ARBA00022840"/>
    </source>
</evidence>
<keyword evidence="2" id="KW-0813">Transport</keyword>
<evidence type="ECO:0000313" key="13">
    <source>
        <dbReference type="Proteomes" id="UP000486351"/>
    </source>
</evidence>
<dbReference type="CDD" id="cd18579">
    <property type="entry name" value="ABC_6TM_ABCC_D1"/>
    <property type="match status" value="1"/>
</dbReference>
<dbReference type="InterPro" id="IPR003439">
    <property type="entry name" value="ABC_transporter-like_ATP-bd"/>
</dbReference>
<dbReference type="SUPFAM" id="SSF90123">
    <property type="entry name" value="ABC transporter transmembrane region"/>
    <property type="match status" value="2"/>
</dbReference>
<dbReference type="PANTHER" id="PTHR24223:SF443">
    <property type="entry name" value="MULTIDRUG-RESISTANCE LIKE PROTEIN 1, ISOFORM I"/>
    <property type="match status" value="1"/>
</dbReference>
<dbReference type="GO" id="GO:0005524">
    <property type="term" value="F:ATP binding"/>
    <property type="evidence" value="ECO:0007669"/>
    <property type="project" value="UniProtKB-KW"/>
</dbReference>
<comment type="subcellular location">
    <subcellularLocation>
        <location evidence="1">Vacuole membrane</location>
        <topology evidence="1">Multi-pass membrane protein</topology>
    </subcellularLocation>
</comment>
<feature type="transmembrane region" description="Helical" evidence="9">
    <location>
        <begin position="93"/>
        <end position="114"/>
    </location>
</feature>
<dbReference type="SMART" id="SM00382">
    <property type="entry name" value="AAA"/>
    <property type="match status" value="1"/>
</dbReference>
<accession>A0A6G0RGG0</accession>
<dbReference type="FunFam" id="1.20.1560.10:FF:000362">
    <property type="entry name" value="Uncharacterized protein"/>
    <property type="match status" value="1"/>
</dbReference>
<dbReference type="InterPro" id="IPR003593">
    <property type="entry name" value="AAA+_ATPase"/>
</dbReference>
<evidence type="ECO:0000259" key="11">
    <source>
        <dbReference type="PROSITE" id="PS50929"/>
    </source>
</evidence>
<dbReference type="PROSITE" id="PS50929">
    <property type="entry name" value="ABC_TM1F"/>
    <property type="match status" value="2"/>
</dbReference>
<evidence type="ECO:0000259" key="10">
    <source>
        <dbReference type="PROSITE" id="PS50893"/>
    </source>
</evidence>
<comment type="caution">
    <text evidence="12">The sequence shown here is derived from an EMBL/GenBank/DDBJ whole genome shotgun (WGS) entry which is preliminary data.</text>
</comment>
<dbReference type="InterPro" id="IPR044726">
    <property type="entry name" value="ABCC_6TM_D2"/>
</dbReference>
<dbReference type="PROSITE" id="PS00211">
    <property type="entry name" value="ABC_TRANSPORTER_1"/>
    <property type="match status" value="1"/>
</dbReference>
<dbReference type="Gene3D" id="3.40.50.300">
    <property type="entry name" value="P-loop containing nucleotide triphosphate hydrolases"/>
    <property type="match status" value="1"/>
</dbReference>
<evidence type="ECO:0000313" key="12">
    <source>
        <dbReference type="EMBL" id="KAE9332719.1"/>
    </source>
</evidence>
<reference evidence="12 13" key="1">
    <citation type="submission" date="2018-09" db="EMBL/GenBank/DDBJ databases">
        <title>Genomic investigation of the strawberry pathogen Phytophthora fragariae indicates pathogenicity is determined by transcriptional variation in three key races.</title>
        <authorList>
            <person name="Adams T.M."/>
            <person name="Armitage A.D."/>
            <person name="Sobczyk M.K."/>
            <person name="Bates H.J."/>
            <person name="Dunwell J.M."/>
            <person name="Nellist C.F."/>
            <person name="Harrison R.J."/>
        </authorList>
    </citation>
    <scope>NUCLEOTIDE SEQUENCE [LARGE SCALE GENOMIC DNA]</scope>
    <source>
        <strain evidence="12 13">NOV-77</strain>
    </source>
</reference>
<feature type="transmembrane region" description="Helical" evidence="9">
    <location>
        <begin position="135"/>
        <end position="155"/>
    </location>
</feature>
<evidence type="ECO:0000256" key="2">
    <source>
        <dbReference type="ARBA" id="ARBA00022448"/>
    </source>
</evidence>
<keyword evidence="7 9" id="KW-1133">Transmembrane helix</keyword>
<keyword evidence="6" id="KW-0067">ATP-binding</keyword>
<dbReference type="PANTHER" id="PTHR24223">
    <property type="entry name" value="ATP-BINDING CASSETTE SUB-FAMILY C"/>
    <property type="match status" value="1"/>
</dbReference>
<evidence type="ECO:0000256" key="7">
    <source>
        <dbReference type="ARBA" id="ARBA00022989"/>
    </source>
</evidence>
<dbReference type="Gene3D" id="1.20.1560.10">
    <property type="entry name" value="ABC transporter type 1, transmembrane domain"/>
    <property type="match status" value="2"/>
</dbReference>
<dbReference type="FunFam" id="3.40.50.300:FF:003492">
    <property type="entry name" value="AGAP012735-PA"/>
    <property type="match status" value="1"/>
</dbReference>
<keyword evidence="5" id="KW-0547">Nucleotide-binding</keyword>
<gene>
    <name evidence="12" type="ORF">PF008_g14810</name>
</gene>
<sequence length="883" mass="97843">MASPAWRTYATFDGASTSHCKASPTAQESASSVSRIFLSWVRPLMSQAHKRQLKSSDVWPLRPHIRADAVAQRFNTPLRQYQQSLPRAFAHVFGPQFALTGLMMLVSMLCNLVGPMALNRVVTVLSDSHKDEQTVVTTAAMWVGLVFIAQVIQALADCYTGLQNEVVAIQCISLLKTLLYRKMLRLNASSRKRKSTGDLTNMFTADSESLVRTALVVHQMWLIPLQIAVVSYLLVRVLSVAAFAGIAVIVLMLWLNQLVSKRMHTLQRELGRNKDLRMKKVTEAFTAVSIIKLNAWEEPITARINTAREAELHSLLRLRIMTSLSIVLLWGMPVFISIAAFGTYSVVLHGDLTPAIVFTSLALFLLIQAPLRSITSIVSMAIQCSVALERISSFLRMPELDEKSVISTDDLLAAPYLAKDVIIAVEDGEFAWDQDGVSLLRNVNLEVKSGEFLVIQGTVGCGKSSLCSALLGEMEKRSGTVFVGGSVATVIVTVYGIRAARNLFNQMTHSLMHAPTRFFDANPIGRVLTRYGGDVAAVDFQIPFQFGTLAANVFSVGCSLATAAFLIRWKEFLLIPVIAAYVAIGSFYILPARELQRISKTTLAPVLNHMSESVDGVSVIRAFGQVQRFFQTSSAKLDANHKIWYAQVYVSQWFSLRIQLVGSLLLLLVTSSLVLLHRQLDVAIIGLAFSYSLKIAANLEGIIRSLTRIETVMSLREKLSIIPQTPVLFKGPLREYLDPFDEFEDEQLWESVREVGLSERVAGDSSKLMMVVEENGENFSVGERQMLCMARALLRHFRIVIFDEATAAIDHDTDQKLQRVIRTAFARSTVLTIAHRLDTILDSDRILVLDRGRLVEFASPAELVSKGKGVFGQVQAPRIHQGG</sequence>
<feature type="transmembrane region" description="Helical" evidence="9">
    <location>
        <begin position="324"/>
        <end position="346"/>
    </location>
</feature>
<dbReference type="InterPro" id="IPR050173">
    <property type="entry name" value="ABC_transporter_C-like"/>
</dbReference>
<dbReference type="InterPro" id="IPR036640">
    <property type="entry name" value="ABC1_TM_sf"/>
</dbReference>
<dbReference type="SUPFAM" id="SSF52540">
    <property type="entry name" value="P-loop containing nucleoside triphosphate hydrolases"/>
    <property type="match status" value="1"/>
</dbReference>
<dbReference type="GO" id="GO:0140359">
    <property type="term" value="F:ABC-type transporter activity"/>
    <property type="evidence" value="ECO:0007669"/>
    <property type="project" value="InterPro"/>
</dbReference>
<keyword evidence="4" id="KW-0677">Repeat</keyword>
<dbReference type="GO" id="GO:0016887">
    <property type="term" value="F:ATP hydrolysis activity"/>
    <property type="evidence" value="ECO:0007669"/>
    <property type="project" value="InterPro"/>
</dbReference>
<keyword evidence="3 9" id="KW-0812">Transmembrane</keyword>
<feature type="transmembrane region" description="Helical" evidence="9">
    <location>
        <begin position="549"/>
        <end position="567"/>
    </location>
</feature>
<dbReference type="InterPro" id="IPR044746">
    <property type="entry name" value="ABCC_6TM_D1"/>
</dbReference>
<keyword evidence="8 9" id="KW-0472">Membrane</keyword>
<feature type="transmembrane region" description="Helical" evidence="9">
    <location>
        <begin position="352"/>
        <end position="371"/>
    </location>
</feature>
<dbReference type="Pfam" id="PF00664">
    <property type="entry name" value="ABC_membrane"/>
    <property type="match status" value="2"/>
</dbReference>
<dbReference type="InterPro" id="IPR027417">
    <property type="entry name" value="P-loop_NTPase"/>
</dbReference>
<dbReference type="Pfam" id="PF00005">
    <property type="entry name" value="ABC_tran"/>
    <property type="match status" value="1"/>
</dbReference>
<evidence type="ECO:0000256" key="3">
    <source>
        <dbReference type="ARBA" id="ARBA00022692"/>
    </source>
</evidence>
<dbReference type="InterPro" id="IPR011527">
    <property type="entry name" value="ABC1_TM_dom"/>
</dbReference>
<evidence type="ECO:0008006" key="14">
    <source>
        <dbReference type="Google" id="ProtNLM"/>
    </source>
</evidence>
<proteinExistence type="predicted"/>
<dbReference type="CDD" id="cd18580">
    <property type="entry name" value="ABC_6TM_ABCC_D2"/>
    <property type="match status" value="1"/>
</dbReference>
<evidence type="ECO:0000256" key="5">
    <source>
        <dbReference type="ARBA" id="ARBA00022741"/>
    </source>
</evidence>
<evidence type="ECO:0000256" key="1">
    <source>
        <dbReference type="ARBA" id="ARBA00004128"/>
    </source>
</evidence>
<feature type="transmembrane region" description="Helical" evidence="9">
    <location>
        <begin position="240"/>
        <end position="259"/>
    </location>
</feature>
<organism evidence="12 13">
    <name type="scientific">Phytophthora fragariae</name>
    <dbReference type="NCBI Taxonomy" id="53985"/>
    <lineage>
        <taxon>Eukaryota</taxon>
        <taxon>Sar</taxon>
        <taxon>Stramenopiles</taxon>
        <taxon>Oomycota</taxon>
        <taxon>Peronosporomycetes</taxon>
        <taxon>Peronosporales</taxon>
        <taxon>Peronosporaceae</taxon>
        <taxon>Phytophthora</taxon>
    </lineage>
</organism>
<evidence type="ECO:0000256" key="8">
    <source>
        <dbReference type="ARBA" id="ARBA00023136"/>
    </source>
</evidence>
<dbReference type="Proteomes" id="UP000486351">
    <property type="component" value="Unassembled WGS sequence"/>
</dbReference>
<dbReference type="EMBL" id="QXFY01000934">
    <property type="protein sequence ID" value="KAE9332719.1"/>
    <property type="molecule type" value="Genomic_DNA"/>
</dbReference>
<evidence type="ECO:0000256" key="4">
    <source>
        <dbReference type="ARBA" id="ARBA00022737"/>
    </source>
</evidence>
<evidence type="ECO:0000256" key="9">
    <source>
        <dbReference type="SAM" id="Phobius"/>
    </source>
</evidence>
<dbReference type="AlphaFoldDB" id="A0A6G0RGG0"/>
<dbReference type="PROSITE" id="PS50893">
    <property type="entry name" value="ABC_TRANSPORTER_2"/>
    <property type="match status" value="1"/>
</dbReference>